<accession>A0A4Q9GSV2</accession>
<dbReference type="EMBL" id="SISG01000001">
    <property type="protein sequence ID" value="TBN57761.1"/>
    <property type="molecule type" value="Genomic_DNA"/>
</dbReference>
<name>A0A4Q9GSV2_9MICO</name>
<evidence type="ECO:0000313" key="2">
    <source>
        <dbReference type="EMBL" id="TBN57761.1"/>
    </source>
</evidence>
<keyword evidence="3" id="KW-1185">Reference proteome</keyword>
<keyword evidence="1" id="KW-0732">Signal</keyword>
<organism evidence="2 3">
    <name type="scientific">Glaciihabitans arcticus</name>
    <dbReference type="NCBI Taxonomy" id="2668039"/>
    <lineage>
        <taxon>Bacteria</taxon>
        <taxon>Bacillati</taxon>
        <taxon>Actinomycetota</taxon>
        <taxon>Actinomycetes</taxon>
        <taxon>Micrococcales</taxon>
        <taxon>Microbacteriaceae</taxon>
        <taxon>Glaciihabitans</taxon>
    </lineage>
</organism>
<gene>
    <name evidence="2" type="ORF">EYE40_10380</name>
</gene>
<sequence>MWGQLRTVALWGAAATVIALAGCASVGSAGSIEGASDDVTLAQSKSPVQLLRNEAASRLPSIVLLDVAETTDTSVSCSDADADPDGRARSWTSGLTVHVANSRAASVPNVVSDLTDSFLEQDWTVSEEGEGSVVLANAGSAVVIELATAAREGNENATIRITTSGPCVLTDGAESDEVKALEGEL</sequence>
<comment type="caution">
    <text evidence="2">The sequence shown here is derived from an EMBL/GenBank/DDBJ whole genome shotgun (WGS) entry which is preliminary data.</text>
</comment>
<proteinExistence type="predicted"/>
<dbReference type="AlphaFoldDB" id="A0A4Q9GSV2"/>
<feature type="chain" id="PRO_5038874819" evidence="1">
    <location>
        <begin position="22"/>
        <end position="185"/>
    </location>
</feature>
<protein>
    <submittedName>
        <fullName evidence="2">Uncharacterized protein</fullName>
    </submittedName>
</protein>
<evidence type="ECO:0000256" key="1">
    <source>
        <dbReference type="SAM" id="SignalP"/>
    </source>
</evidence>
<reference evidence="3" key="1">
    <citation type="submission" date="2019-02" db="EMBL/GenBank/DDBJ databases">
        <title>Glaciihabitans arcticus sp. nov., a psychrotolerant bacterium isolated from polar soil.</title>
        <authorList>
            <person name="Dahal R.H."/>
        </authorList>
    </citation>
    <scope>NUCLEOTIDE SEQUENCE [LARGE SCALE GENOMIC DNA]</scope>
    <source>
        <strain evidence="3">RP-3-7</strain>
    </source>
</reference>
<feature type="signal peptide" evidence="1">
    <location>
        <begin position="1"/>
        <end position="21"/>
    </location>
</feature>
<evidence type="ECO:0000313" key="3">
    <source>
        <dbReference type="Proteomes" id="UP000294194"/>
    </source>
</evidence>
<dbReference type="Proteomes" id="UP000294194">
    <property type="component" value="Unassembled WGS sequence"/>
</dbReference>
<dbReference type="RefSeq" id="WP_130981872.1">
    <property type="nucleotide sequence ID" value="NZ_SISG01000001.1"/>
</dbReference>
<dbReference type="PROSITE" id="PS51257">
    <property type="entry name" value="PROKAR_LIPOPROTEIN"/>
    <property type="match status" value="1"/>
</dbReference>